<reference evidence="1" key="1">
    <citation type="submission" date="2022-06" db="EMBL/GenBank/DDBJ databases">
        <authorList>
            <person name="Legras J.-L."/>
            <person name="Devillers H."/>
            <person name="Grondin C."/>
        </authorList>
    </citation>
    <scope>NUCLEOTIDE SEQUENCE</scope>
    <source>
        <strain evidence="1">CLIB 1444</strain>
    </source>
</reference>
<evidence type="ECO:0000313" key="2">
    <source>
        <dbReference type="Proteomes" id="UP001152531"/>
    </source>
</evidence>
<dbReference type="EMBL" id="CALSDN010000002">
    <property type="protein sequence ID" value="CAH6719323.1"/>
    <property type="molecule type" value="Genomic_DNA"/>
</dbReference>
<dbReference type="Proteomes" id="UP001152531">
    <property type="component" value="Unassembled WGS sequence"/>
</dbReference>
<keyword evidence="2" id="KW-1185">Reference proteome</keyword>
<protein>
    <submittedName>
        <fullName evidence="1">Uncharacterized protein</fullName>
    </submittedName>
</protein>
<proteinExistence type="predicted"/>
<gene>
    <name evidence="1" type="ORF">CLIB1444_02S05864</name>
</gene>
<organism evidence="1 2">
    <name type="scientific">[Candida] jaroonii</name>
    <dbReference type="NCBI Taxonomy" id="467808"/>
    <lineage>
        <taxon>Eukaryota</taxon>
        <taxon>Fungi</taxon>
        <taxon>Dikarya</taxon>
        <taxon>Ascomycota</taxon>
        <taxon>Saccharomycotina</taxon>
        <taxon>Pichiomycetes</taxon>
        <taxon>Debaryomycetaceae</taxon>
        <taxon>Yamadazyma</taxon>
    </lineage>
</organism>
<evidence type="ECO:0000313" key="1">
    <source>
        <dbReference type="EMBL" id="CAH6719323.1"/>
    </source>
</evidence>
<sequence length="451" mass="51558">MSEIQVIKPNNIIKKDLKMKKDLKKKGKDKKDSKHDDTFNDDFHVKIKGLSNEMIETMKVSQDIQLQQMKLIASRNGTDFEDLTEKINHEKEKLDILTSKLKQKDEVVQSEDSDNESKNSESGNDEEPPIDEIKSSDGKSQDSEVSESEESKEIPDIKLGNKNTTRGLKRKHVPSPLNISTAPAPKIIHSAPLVSRFRLKPTPKTAQFPQVPQTMAGPMTGPITGPPSATQNVFQTYLTPHKSSPYKRKYLQNQHLHPKFLQATPQSARPYPQTPLNDEKPSDYIEEQDIMNDLRTPNQTISFVSQPTKMNKVVDVFVNDKFKYAPFQSQPLSSQREYFNKKINDRTPVSDDEIREMEEKYKAGETKKKLPSIQSLPIPNKYRLNPLSGPLSAPLINPHQTTQNPGELVGSINFSNSINYNFKIFNHDQKQDKEKFLRICEKIWDEFSNQD</sequence>
<comment type="caution">
    <text evidence="1">The sequence shown here is derived from an EMBL/GenBank/DDBJ whole genome shotgun (WGS) entry which is preliminary data.</text>
</comment>
<name>A0ACA9Y3C2_9ASCO</name>
<accession>A0ACA9Y3C2</accession>